<evidence type="ECO:0000313" key="1">
    <source>
        <dbReference type="EMBL" id="KAF2029532.1"/>
    </source>
</evidence>
<name>A0A9P4H8L9_9PLEO</name>
<dbReference type="Proteomes" id="UP000799777">
    <property type="component" value="Unassembled WGS sequence"/>
</dbReference>
<protein>
    <submittedName>
        <fullName evidence="1">Uncharacterized protein</fullName>
    </submittedName>
</protein>
<gene>
    <name evidence="1" type="ORF">EK21DRAFT_112904</name>
</gene>
<keyword evidence="2" id="KW-1185">Reference proteome</keyword>
<comment type="caution">
    <text evidence="1">The sequence shown here is derived from an EMBL/GenBank/DDBJ whole genome shotgun (WGS) entry which is preliminary data.</text>
</comment>
<dbReference type="EMBL" id="ML978200">
    <property type="protein sequence ID" value="KAF2029532.1"/>
    <property type="molecule type" value="Genomic_DNA"/>
</dbReference>
<sequence>MARPFSDPLTNIFSIRTPASTTGVPIYGGRGGSCFGANTKSTFMVQFCWGTGDCTSAGVKRDDLLESQANTFTSAIFADADGNLIIPRSVGDESGDKFETFMEDHGLNASSMVKSRSASGVPIYKIGYGRDAPVQKRACDDFVQDGAPYTKTVSGYICDSTSEVTITNKNSISRTTTFGASLSDPWGIISASTEMSFEESAS</sequence>
<evidence type="ECO:0000313" key="2">
    <source>
        <dbReference type="Proteomes" id="UP000799777"/>
    </source>
</evidence>
<accession>A0A9P4H8L9</accession>
<dbReference type="AlphaFoldDB" id="A0A9P4H8L9"/>
<reference evidence="1" key="1">
    <citation type="journal article" date="2020" name="Stud. Mycol.">
        <title>101 Dothideomycetes genomes: a test case for predicting lifestyles and emergence of pathogens.</title>
        <authorList>
            <person name="Haridas S."/>
            <person name="Albert R."/>
            <person name="Binder M."/>
            <person name="Bloem J."/>
            <person name="Labutti K."/>
            <person name="Salamov A."/>
            <person name="Andreopoulos B."/>
            <person name="Baker S."/>
            <person name="Barry K."/>
            <person name="Bills G."/>
            <person name="Bluhm B."/>
            <person name="Cannon C."/>
            <person name="Castanera R."/>
            <person name="Culley D."/>
            <person name="Daum C."/>
            <person name="Ezra D."/>
            <person name="Gonzalez J."/>
            <person name="Henrissat B."/>
            <person name="Kuo A."/>
            <person name="Liang C."/>
            <person name="Lipzen A."/>
            <person name="Lutzoni F."/>
            <person name="Magnuson J."/>
            <person name="Mondo S."/>
            <person name="Nolan M."/>
            <person name="Ohm R."/>
            <person name="Pangilinan J."/>
            <person name="Park H.-J."/>
            <person name="Ramirez L."/>
            <person name="Alfaro M."/>
            <person name="Sun H."/>
            <person name="Tritt A."/>
            <person name="Yoshinaga Y."/>
            <person name="Zwiers L.-H."/>
            <person name="Turgeon B."/>
            <person name="Goodwin S."/>
            <person name="Spatafora J."/>
            <person name="Crous P."/>
            <person name="Grigoriev I."/>
        </authorList>
    </citation>
    <scope>NUCLEOTIDE SEQUENCE</scope>
    <source>
        <strain evidence="1">CBS 110217</strain>
    </source>
</reference>
<proteinExistence type="predicted"/>
<organism evidence="1 2">
    <name type="scientific">Setomelanomma holmii</name>
    <dbReference type="NCBI Taxonomy" id="210430"/>
    <lineage>
        <taxon>Eukaryota</taxon>
        <taxon>Fungi</taxon>
        <taxon>Dikarya</taxon>
        <taxon>Ascomycota</taxon>
        <taxon>Pezizomycotina</taxon>
        <taxon>Dothideomycetes</taxon>
        <taxon>Pleosporomycetidae</taxon>
        <taxon>Pleosporales</taxon>
        <taxon>Pleosporineae</taxon>
        <taxon>Phaeosphaeriaceae</taxon>
        <taxon>Setomelanomma</taxon>
    </lineage>
</organism>
<dbReference type="OrthoDB" id="3706156at2759"/>